<evidence type="ECO:0000313" key="2">
    <source>
        <dbReference type="Proteomes" id="UP001153321"/>
    </source>
</evidence>
<protein>
    <recommendedName>
        <fullName evidence="3">Glucose-1-phosphatase</fullName>
    </recommendedName>
</protein>
<gene>
    <name evidence="1" type="ORF">SPLIT_LOCUS7602</name>
</gene>
<proteinExistence type="predicted"/>
<name>A0A9P0I6A3_SPOLI</name>
<dbReference type="PROSITE" id="PS00778">
    <property type="entry name" value="HIS_ACID_PHOSPHAT_2"/>
    <property type="match status" value="1"/>
</dbReference>
<dbReference type="GO" id="GO:0016791">
    <property type="term" value="F:phosphatase activity"/>
    <property type="evidence" value="ECO:0007669"/>
    <property type="project" value="UniProtKB-ARBA"/>
</dbReference>
<dbReference type="InterPro" id="IPR033379">
    <property type="entry name" value="Acid_Pase_AS"/>
</dbReference>
<dbReference type="Proteomes" id="UP001153321">
    <property type="component" value="Chromosome 26"/>
</dbReference>
<keyword evidence="2" id="KW-1185">Reference proteome</keyword>
<evidence type="ECO:0000313" key="1">
    <source>
        <dbReference type="EMBL" id="CAH1642246.1"/>
    </source>
</evidence>
<sequence>MLGRHNVRTPLTEGLEMYSSKPWPKWNSTAGVLTEKGLRFEGYIADYISQWLDSEDFFEGCPRKDDVLIYANTKSRTLESARAFAESAFYNCNISVQHYANLSQFDPLFLPIFHNKTEAFKQQIAEEMKRHLSEMNLTESYAELGRILNIQEADICKKLFLCDLNSQQTEIVLEEGEEPNVNGPLYIANAVVDAFIMSYYEGRPMTEVAWGQIETDQQWDLLAKIITENQNIRFKLESGAKDIASPLLRYMFNIFNEGKPKFALFVGHDSNLNSVLTALEFKPFERKLQFEPYPIGGKIVFQKYSDKMGQYLKVEYIYPSTKQLRGGDELSSNNAPQRILLELKGCPTSPTGYCPWILLELIINSFHAQHITTPGQARTPPETSGTRVPKVLDERRPLRRHATARRVGGGDVGGEKYSSLELASGL</sequence>
<reference evidence="1" key="1">
    <citation type="submission" date="2022-02" db="EMBL/GenBank/DDBJ databases">
        <authorList>
            <person name="King R."/>
        </authorList>
    </citation>
    <scope>NUCLEOTIDE SEQUENCE</scope>
</reference>
<evidence type="ECO:0008006" key="3">
    <source>
        <dbReference type="Google" id="ProtNLM"/>
    </source>
</evidence>
<dbReference type="EMBL" id="LR824557">
    <property type="protein sequence ID" value="CAH1642246.1"/>
    <property type="molecule type" value="Genomic_DNA"/>
</dbReference>
<accession>A0A9P0I6A3</accession>
<dbReference type="AlphaFoldDB" id="A0A9P0I6A3"/>
<organism evidence="1 2">
    <name type="scientific">Spodoptera littoralis</name>
    <name type="common">Egyptian cotton leafworm</name>
    <dbReference type="NCBI Taxonomy" id="7109"/>
    <lineage>
        <taxon>Eukaryota</taxon>
        <taxon>Metazoa</taxon>
        <taxon>Ecdysozoa</taxon>
        <taxon>Arthropoda</taxon>
        <taxon>Hexapoda</taxon>
        <taxon>Insecta</taxon>
        <taxon>Pterygota</taxon>
        <taxon>Neoptera</taxon>
        <taxon>Endopterygota</taxon>
        <taxon>Lepidoptera</taxon>
        <taxon>Glossata</taxon>
        <taxon>Ditrysia</taxon>
        <taxon>Noctuoidea</taxon>
        <taxon>Noctuidae</taxon>
        <taxon>Amphipyrinae</taxon>
        <taxon>Spodoptera</taxon>
    </lineage>
</organism>
<dbReference type="InterPro" id="IPR029033">
    <property type="entry name" value="His_PPase_superfam"/>
</dbReference>
<dbReference type="SUPFAM" id="SSF53254">
    <property type="entry name" value="Phosphoglycerate mutase-like"/>
    <property type="match status" value="1"/>
</dbReference>
<dbReference type="Gene3D" id="3.40.50.1240">
    <property type="entry name" value="Phosphoglycerate mutase-like"/>
    <property type="match status" value="2"/>
</dbReference>